<dbReference type="Gene3D" id="3.40.50.150">
    <property type="entry name" value="Vaccinia Virus protein VP39"/>
    <property type="match status" value="1"/>
</dbReference>
<evidence type="ECO:0000259" key="5">
    <source>
        <dbReference type="Pfam" id="PF08241"/>
    </source>
</evidence>
<sequence length="266" mass="29263">MALCAPRLRPRTVSSAPPNTGRAPRGGRGGGAGRCVSAAADTYDNPALYSSEDAFSLSTYWDERYRREGGAAFEWYRDYGSLEPVLNRHLDKSRPVLHVGVGTSRIQVHMHHDGYKEIVNVDYAPSCIQQLAAAHAHLPGLSYQLADCRAMPQFDDQSFGGGVLDKGTLDALLCGDADDADSLAMLSEVHRVLTRGSAYLCVTHAPPRSRLRYLQRPGLDWDVSFWEVGQQGAREGPVRVADCAAGELEAYPRMSYSHFVYVCTRR</sequence>
<dbReference type="Proteomes" id="UP000075714">
    <property type="component" value="Unassembled WGS sequence"/>
</dbReference>
<dbReference type="AlphaFoldDB" id="A0A150GGP3"/>
<name>A0A150GGP3_GONPE</name>
<comment type="similarity">
    <text evidence="1">Belongs to the methyltransferase superfamily.</text>
</comment>
<accession>A0A150GGP3</accession>
<dbReference type="FunFam" id="3.40.50.150:FF:000565">
    <property type="entry name" value="Predicted protein"/>
    <property type="match status" value="1"/>
</dbReference>
<dbReference type="InterPro" id="IPR029063">
    <property type="entry name" value="SAM-dependent_MTases_sf"/>
</dbReference>
<feature type="domain" description="Methyltransferase type 11" evidence="5">
    <location>
        <begin position="97"/>
        <end position="199"/>
    </location>
</feature>
<dbReference type="InterPro" id="IPR013216">
    <property type="entry name" value="Methyltransf_11"/>
</dbReference>
<keyword evidence="7" id="KW-1185">Reference proteome</keyword>
<comment type="caution">
    <text evidence="6">The sequence shown here is derived from an EMBL/GenBank/DDBJ whole genome shotgun (WGS) entry which is preliminary data.</text>
</comment>
<evidence type="ECO:0000256" key="3">
    <source>
        <dbReference type="ARBA" id="ARBA00022679"/>
    </source>
</evidence>
<dbReference type="SUPFAM" id="SSF53335">
    <property type="entry name" value="S-adenosyl-L-methionine-dependent methyltransferases"/>
    <property type="match status" value="1"/>
</dbReference>
<dbReference type="EMBL" id="LSYV01000026">
    <property type="protein sequence ID" value="KXZ48795.1"/>
    <property type="molecule type" value="Genomic_DNA"/>
</dbReference>
<feature type="region of interest" description="Disordered" evidence="4">
    <location>
        <begin position="1"/>
        <end position="32"/>
    </location>
</feature>
<dbReference type="InterPro" id="IPR051419">
    <property type="entry name" value="Lys/N-term_MeTrsfase_sf"/>
</dbReference>
<dbReference type="Pfam" id="PF08241">
    <property type="entry name" value="Methyltransf_11"/>
    <property type="match status" value="1"/>
</dbReference>
<keyword evidence="3" id="KW-0808">Transferase</keyword>
<protein>
    <recommendedName>
        <fullName evidence="5">Methyltransferase type 11 domain-containing protein</fullName>
    </recommendedName>
</protein>
<dbReference type="GO" id="GO:0008757">
    <property type="term" value="F:S-adenosylmethionine-dependent methyltransferase activity"/>
    <property type="evidence" value="ECO:0007669"/>
    <property type="project" value="InterPro"/>
</dbReference>
<dbReference type="CDD" id="cd02440">
    <property type="entry name" value="AdoMet_MTases"/>
    <property type="match status" value="1"/>
</dbReference>
<dbReference type="PANTHER" id="PTHR12176">
    <property type="entry name" value="SAM-DEPENDENT METHYLTRANSFERASE SUPERFAMILY PROTEIN"/>
    <property type="match status" value="1"/>
</dbReference>
<evidence type="ECO:0000256" key="2">
    <source>
        <dbReference type="ARBA" id="ARBA00022603"/>
    </source>
</evidence>
<reference evidence="7" key="1">
    <citation type="journal article" date="2016" name="Nat. Commun.">
        <title>The Gonium pectorale genome demonstrates co-option of cell cycle regulation during the evolution of multicellularity.</title>
        <authorList>
            <person name="Hanschen E.R."/>
            <person name="Marriage T.N."/>
            <person name="Ferris P.J."/>
            <person name="Hamaji T."/>
            <person name="Toyoda A."/>
            <person name="Fujiyama A."/>
            <person name="Neme R."/>
            <person name="Noguchi H."/>
            <person name="Minakuchi Y."/>
            <person name="Suzuki M."/>
            <person name="Kawai-Toyooka H."/>
            <person name="Smith D.R."/>
            <person name="Sparks H."/>
            <person name="Anderson J."/>
            <person name="Bakaric R."/>
            <person name="Luria V."/>
            <person name="Karger A."/>
            <person name="Kirschner M.W."/>
            <person name="Durand P.M."/>
            <person name="Michod R.E."/>
            <person name="Nozaki H."/>
            <person name="Olson B.J."/>
        </authorList>
    </citation>
    <scope>NUCLEOTIDE SEQUENCE [LARGE SCALE GENOMIC DNA]</scope>
    <source>
        <strain evidence="7">NIES-2863</strain>
    </source>
</reference>
<proteinExistence type="inferred from homology"/>
<organism evidence="6 7">
    <name type="scientific">Gonium pectorale</name>
    <name type="common">Green alga</name>
    <dbReference type="NCBI Taxonomy" id="33097"/>
    <lineage>
        <taxon>Eukaryota</taxon>
        <taxon>Viridiplantae</taxon>
        <taxon>Chlorophyta</taxon>
        <taxon>core chlorophytes</taxon>
        <taxon>Chlorophyceae</taxon>
        <taxon>CS clade</taxon>
        <taxon>Chlamydomonadales</taxon>
        <taxon>Volvocaceae</taxon>
        <taxon>Gonium</taxon>
    </lineage>
</organism>
<evidence type="ECO:0000256" key="1">
    <source>
        <dbReference type="ARBA" id="ARBA00008361"/>
    </source>
</evidence>
<dbReference type="GO" id="GO:0032259">
    <property type="term" value="P:methylation"/>
    <property type="evidence" value="ECO:0007669"/>
    <property type="project" value="UniProtKB-KW"/>
</dbReference>
<dbReference type="OrthoDB" id="411785at2759"/>
<dbReference type="PANTHER" id="PTHR12176:SF79">
    <property type="entry name" value="METHYLTRANSFERASE TYPE 11 DOMAIN-CONTAINING PROTEIN"/>
    <property type="match status" value="1"/>
</dbReference>
<gene>
    <name evidence="6" type="ORF">GPECTOR_25g379</name>
</gene>
<evidence type="ECO:0000256" key="4">
    <source>
        <dbReference type="SAM" id="MobiDB-lite"/>
    </source>
</evidence>
<evidence type="ECO:0000313" key="6">
    <source>
        <dbReference type="EMBL" id="KXZ48795.1"/>
    </source>
</evidence>
<keyword evidence="2" id="KW-0489">Methyltransferase</keyword>
<evidence type="ECO:0000313" key="7">
    <source>
        <dbReference type="Proteomes" id="UP000075714"/>
    </source>
</evidence>